<reference evidence="2" key="1">
    <citation type="journal article" date="2014" name="Proc. Natl. Acad. Sci. U.S.A.">
        <title>Extensive sampling of basidiomycete genomes demonstrates inadequacy of the white-rot/brown-rot paradigm for wood decay fungi.</title>
        <authorList>
            <person name="Riley R."/>
            <person name="Salamov A.A."/>
            <person name="Brown D.W."/>
            <person name="Nagy L.G."/>
            <person name="Floudas D."/>
            <person name="Held B.W."/>
            <person name="Levasseur A."/>
            <person name="Lombard V."/>
            <person name="Morin E."/>
            <person name="Otillar R."/>
            <person name="Lindquist E.A."/>
            <person name="Sun H."/>
            <person name="LaButti K.M."/>
            <person name="Schmutz J."/>
            <person name="Jabbour D."/>
            <person name="Luo H."/>
            <person name="Baker S.E."/>
            <person name="Pisabarro A.G."/>
            <person name="Walton J.D."/>
            <person name="Blanchette R.A."/>
            <person name="Henrissat B."/>
            <person name="Martin F."/>
            <person name="Cullen D."/>
            <person name="Hibbett D.S."/>
            <person name="Grigoriev I.V."/>
        </authorList>
    </citation>
    <scope>NUCLEOTIDE SEQUENCE [LARGE SCALE GENOMIC DNA]</scope>
    <source>
        <strain evidence="2">FD-172 SS1</strain>
    </source>
</reference>
<proteinExistence type="predicted"/>
<protein>
    <submittedName>
        <fullName evidence="1">Uncharacterized protein</fullName>
    </submittedName>
</protein>
<accession>A0A067N1N2</accession>
<evidence type="ECO:0000313" key="2">
    <source>
        <dbReference type="Proteomes" id="UP000027195"/>
    </source>
</evidence>
<sequence>MYTGLQNRSMTKLHKKRLSRDQTTVVGIHRGFLQLSSLSYGSGTAQSSIPPSLKRFLTGFFDHKKPIT</sequence>
<organism evidence="1 2">
    <name type="scientific">Botryobasidium botryosum (strain FD-172 SS1)</name>
    <dbReference type="NCBI Taxonomy" id="930990"/>
    <lineage>
        <taxon>Eukaryota</taxon>
        <taxon>Fungi</taxon>
        <taxon>Dikarya</taxon>
        <taxon>Basidiomycota</taxon>
        <taxon>Agaricomycotina</taxon>
        <taxon>Agaricomycetes</taxon>
        <taxon>Cantharellales</taxon>
        <taxon>Botryobasidiaceae</taxon>
        <taxon>Botryobasidium</taxon>
    </lineage>
</organism>
<name>A0A067N1N2_BOTB1</name>
<dbReference type="AlphaFoldDB" id="A0A067N1N2"/>
<dbReference type="InParanoid" id="A0A067N1N2"/>
<keyword evidence="2" id="KW-1185">Reference proteome</keyword>
<gene>
    <name evidence="1" type="ORF">BOTBODRAFT_212956</name>
</gene>
<evidence type="ECO:0000313" key="1">
    <source>
        <dbReference type="EMBL" id="KDQ21764.1"/>
    </source>
</evidence>
<dbReference type="Proteomes" id="UP000027195">
    <property type="component" value="Unassembled WGS sequence"/>
</dbReference>
<dbReference type="EMBL" id="KL198016">
    <property type="protein sequence ID" value="KDQ21764.1"/>
    <property type="molecule type" value="Genomic_DNA"/>
</dbReference>
<dbReference type="HOGENOM" id="CLU_2793648_0_0_1"/>